<dbReference type="Pfam" id="PF00485">
    <property type="entry name" value="PRK"/>
    <property type="match status" value="1"/>
</dbReference>
<gene>
    <name evidence="5" type="ORF">C0601_10820</name>
</gene>
<name>A0A2N5ZBR0_MUIH1</name>
<dbReference type="SUPFAM" id="SSF52540">
    <property type="entry name" value="P-loop containing nucleoside triphosphate hydrolases"/>
    <property type="match status" value="1"/>
</dbReference>
<dbReference type="InterPro" id="IPR006083">
    <property type="entry name" value="PRK/URK"/>
</dbReference>
<dbReference type="Proteomes" id="UP000234857">
    <property type="component" value="Unassembled WGS sequence"/>
</dbReference>
<keyword evidence="1" id="KW-0547">Nucleotide-binding</keyword>
<evidence type="ECO:0000256" key="2">
    <source>
        <dbReference type="ARBA" id="ARBA00022840"/>
    </source>
</evidence>
<organism evidence="5 6">
    <name type="scientific">Muiribacterium halophilum</name>
    <dbReference type="NCBI Taxonomy" id="2053465"/>
    <lineage>
        <taxon>Bacteria</taxon>
        <taxon>Candidatus Muiribacteriota</taxon>
        <taxon>Candidatus Muiribacteriia</taxon>
        <taxon>Candidatus Muiribacteriales</taxon>
        <taxon>Candidatus Muiribacteriaceae</taxon>
        <taxon>Candidatus Muiribacterium</taxon>
    </lineage>
</organism>
<feature type="domain" description="ATP-cone" evidence="4">
    <location>
        <begin position="7"/>
        <end position="92"/>
    </location>
</feature>
<proteinExistence type="predicted"/>
<evidence type="ECO:0000256" key="1">
    <source>
        <dbReference type="ARBA" id="ARBA00022741"/>
    </source>
</evidence>
<dbReference type="EMBL" id="PKTG01000122">
    <property type="protein sequence ID" value="PLX16108.1"/>
    <property type="molecule type" value="Genomic_DNA"/>
</dbReference>
<evidence type="ECO:0000259" key="4">
    <source>
        <dbReference type="Pfam" id="PF03477"/>
    </source>
</evidence>
<reference evidence="5 6" key="1">
    <citation type="submission" date="2017-11" db="EMBL/GenBank/DDBJ databases">
        <title>Genome-resolved metagenomics identifies genetic mobility, metabolic interactions, and unexpected diversity in perchlorate-reducing communities.</title>
        <authorList>
            <person name="Barnum T.P."/>
            <person name="Figueroa I.A."/>
            <person name="Carlstrom C.I."/>
            <person name="Lucas L.N."/>
            <person name="Engelbrektson A.L."/>
            <person name="Coates J.D."/>
        </authorList>
    </citation>
    <scope>NUCLEOTIDE SEQUENCE [LARGE SCALE GENOMIC DNA]</scope>
    <source>
        <strain evidence="5">BM706</strain>
    </source>
</reference>
<keyword evidence="2" id="KW-0067">ATP-binding</keyword>
<accession>A0A2N5ZBR0</accession>
<dbReference type="AlphaFoldDB" id="A0A2N5ZBR0"/>
<sequence>MIKIIDVIHSDGKREKFDILITEKVLWAVIKQIRGFNREKFKNDVMNHIIRKYEDFPFQEITTRQMNELIIDALEEGHHDATLEAYLVFTAQKALIKSRRLNAWANIGVPYPVIFDTSVMCGLNRCLTLKDLAEIGKDPKKIENLMQTFDKYYKMQILMAAHKVAERIKEGARVIIIAGPSSSNKTSTTLWIQKLLREQHGIDLNIYPLHVDDYFKNKEQFPIDQFGDPDYESPQALKIPLIDQHINDLINGREIEKPLYDFSTSSQNGTEKVSIPSDSIVLIDCLHGLTPEITRSTPEEKIIKVYIECMPILLWGDQYESPADFRNLFTRWTDWRIMRRSVRDDQSRGTTPYQTFGHWHYVRKWELRSLIPYLIDVDITINSYNPVEIFFFRNYLWDYMDDIIDGLKKEGREDGSKRAERVKKMLEDIPAFGDTSIIPTDSPMLEFIAPSKQVIK</sequence>
<dbReference type="Gene3D" id="3.40.50.300">
    <property type="entry name" value="P-loop containing nucleotide triphosphate hydrolases"/>
    <property type="match status" value="1"/>
</dbReference>
<dbReference type="GO" id="GO:0016301">
    <property type="term" value="F:kinase activity"/>
    <property type="evidence" value="ECO:0007669"/>
    <property type="project" value="InterPro"/>
</dbReference>
<dbReference type="Pfam" id="PF03477">
    <property type="entry name" value="ATP-cone"/>
    <property type="match status" value="1"/>
</dbReference>
<comment type="caution">
    <text evidence="5">The sequence shown here is derived from an EMBL/GenBank/DDBJ whole genome shotgun (WGS) entry which is preliminary data.</text>
</comment>
<dbReference type="PANTHER" id="PTHR10285">
    <property type="entry name" value="URIDINE KINASE"/>
    <property type="match status" value="1"/>
</dbReference>
<evidence type="ECO:0000259" key="3">
    <source>
        <dbReference type="Pfam" id="PF00485"/>
    </source>
</evidence>
<dbReference type="GO" id="GO:0005524">
    <property type="term" value="F:ATP binding"/>
    <property type="evidence" value="ECO:0007669"/>
    <property type="project" value="UniProtKB-KW"/>
</dbReference>
<protein>
    <submittedName>
        <fullName evidence="5">Uncharacterized protein</fullName>
    </submittedName>
</protein>
<dbReference type="InterPro" id="IPR005144">
    <property type="entry name" value="ATP-cone_dom"/>
</dbReference>
<evidence type="ECO:0000313" key="6">
    <source>
        <dbReference type="Proteomes" id="UP000234857"/>
    </source>
</evidence>
<feature type="domain" description="Phosphoribulokinase/uridine kinase" evidence="3">
    <location>
        <begin position="174"/>
        <end position="293"/>
    </location>
</feature>
<evidence type="ECO:0000313" key="5">
    <source>
        <dbReference type="EMBL" id="PLX16108.1"/>
    </source>
</evidence>
<dbReference type="InterPro" id="IPR027417">
    <property type="entry name" value="P-loop_NTPase"/>
</dbReference>